<evidence type="ECO:0000256" key="1">
    <source>
        <dbReference type="ARBA" id="ARBA00004772"/>
    </source>
</evidence>
<evidence type="ECO:0000256" key="6">
    <source>
        <dbReference type="ARBA" id="ARBA00037589"/>
    </source>
</evidence>
<dbReference type="SUPFAM" id="SSF69618">
    <property type="entry name" value="HemD-like"/>
    <property type="match status" value="1"/>
</dbReference>
<dbReference type="STRING" id="1122938.SAMN05660772_00804"/>
<dbReference type="UniPathway" id="UPA00251">
    <property type="reaction ID" value="UER00320"/>
</dbReference>
<evidence type="ECO:0000256" key="4">
    <source>
        <dbReference type="ARBA" id="ARBA00023239"/>
    </source>
</evidence>
<dbReference type="Pfam" id="PF02602">
    <property type="entry name" value="HEM4"/>
    <property type="match status" value="1"/>
</dbReference>
<evidence type="ECO:0000313" key="11">
    <source>
        <dbReference type="EMBL" id="SMB84227.1"/>
    </source>
</evidence>
<dbReference type="GO" id="GO:0004852">
    <property type="term" value="F:uroporphyrinogen-III synthase activity"/>
    <property type="evidence" value="ECO:0007669"/>
    <property type="project" value="UniProtKB-UniRule"/>
</dbReference>
<dbReference type="RefSeq" id="WP_084256925.1">
    <property type="nucleotide sequence ID" value="NZ_FWWV01000013.1"/>
</dbReference>
<keyword evidence="4 9" id="KW-0456">Lyase</keyword>
<name>A0A1W1USZ8_9PAST</name>
<reference evidence="12" key="1">
    <citation type="submission" date="2017-04" db="EMBL/GenBank/DDBJ databases">
        <authorList>
            <person name="Varghese N."/>
            <person name="Submissions S."/>
        </authorList>
    </citation>
    <scope>NUCLEOTIDE SEQUENCE [LARGE SCALE GENOMIC DNA]</scope>
    <source>
        <strain evidence="12">DSM 23072</strain>
    </source>
</reference>
<dbReference type="Proteomes" id="UP000192408">
    <property type="component" value="Unassembled WGS sequence"/>
</dbReference>
<evidence type="ECO:0000256" key="8">
    <source>
        <dbReference type="ARBA" id="ARBA00048617"/>
    </source>
</evidence>
<protein>
    <recommendedName>
        <fullName evidence="7 9">Uroporphyrinogen-III synthase</fullName>
        <ecNumber evidence="3 9">4.2.1.75</ecNumber>
    </recommendedName>
</protein>
<evidence type="ECO:0000256" key="2">
    <source>
        <dbReference type="ARBA" id="ARBA00008133"/>
    </source>
</evidence>
<dbReference type="InterPro" id="IPR003754">
    <property type="entry name" value="4pyrrol_synth_uPrphyn_synth"/>
</dbReference>
<evidence type="ECO:0000256" key="9">
    <source>
        <dbReference type="RuleBase" id="RU366031"/>
    </source>
</evidence>
<comment type="pathway">
    <text evidence="1 9">Porphyrin-containing compound metabolism; protoporphyrin-IX biosynthesis; coproporphyrinogen-III from 5-aminolevulinate: step 3/4.</text>
</comment>
<dbReference type="PANTHER" id="PTHR38042">
    <property type="entry name" value="UROPORPHYRINOGEN-III SYNTHASE, CHLOROPLASTIC"/>
    <property type="match status" value="1"/>
</dbReference>
<accession>A0A1W1USZ8</accession>
<evidence type="ECO:0000313" key="12">
    <source>
        <dbReference type="Proteomes" id="UP000192408"/>
    </source>
</evidence>
<dbReference type="InterPro" id="IPR036108">
    <property type="entry name" value="4pyrrol_syn_uPrphyn_synt_sf"/>
</dbReference>
<gene>
    <name evidence="11" type="ORF">SAMN05660772_00804</name>
</gene>
<comment type="similarity">
    <text evidence="2 9">Belongs to the uroporphyrinogen-III synthase family.</text>
</comment>
<dbReference type="EC" id="4.2.1.75" evidence="3 9"/>
<sequence>MAILITRPQPNGEALCQLLNQHGFATLYAPLFSIEKGSELNQLPTLLQNLPSGAFVFAVSKNAVSYANQVLSNIGLHWRPDLHYFSVGRRSAEYFTALSENPVYYPHPDENSEGLLALPLMQHLNNKKVLVLRGNGGRELFRQQAEARGASVEVVECYQRIPKEYDNIQQISVWKRAGISTIVVTSQEILRYLVEFVPKNDHNWLTQCHLITISPRITRLAKEYGWQHISQTVRADNAAILDTLLSLKNELN</sequence>
<comment type="catalytic activity">
    <reaction evidence="8 9">
        <text>hydroxymethylbilane = uroporphyrinogen III + H2O</text>
        <dbReference type="Rhea" id="RHEA:18965"/>
        <dbReference type="ChEBI" id="CHEBI:15377"/>
        <dbReference type="ChEBI" id="CHEBI:57308"/>
        <dbReference type="ChEBI" id="CHEBI:57845"/>
        <dbReference type="EC" id="4.2.1.75"/>
    </reaction>
</comment>
<dbReference type="EMBL" id="FWWV01000013">
    <property type="protein sequence ID" value="SMB84227.1"/>
    <property type="molecule type" value="Genomic_DNA"/>
</dbReference>
<evidence type="ECO:0000256" key="3">
    <source>
        <dbReference type="ARBA" id="ARBA00013109"/>
    </source>
</evidence>
<dbReference type="CDD" id="cd06578">
    <property type="entry name" value="HemD"/>
    <property type="match status" value="1"/>
</dbReference>
<comment type="function">
    <text evidence="6 9">Catalyzes cyclization of the linear tetrapyrrole, hydroxymethylbilane, to the macrocyclic uroporphyrinogen III.</text>
</comment>
<proteinExistence type="inferred from homology"/>
<feature type="domain" description="Tetrapyrrole biosynthesis uroporphyrinogen III synthase" evidence="10">
    <location>
        <begin position="15"/>
        <end position="239"/>
    </location>
</feature>
<dbReference type="GO" id="GO:0006780">
    <property type="term" value="P:uroporphyrinogen III biosynthetic process"/>
    <property type="evidence" value="ECO:0007669"/>
    <property type="project" value="UniProtKB-UniRule"/>
</dbReference>
<dbReference type="AlphaFoldDB" id="A0A1W1USZ8"/>
<dbReference type="GO" id="GO:0006782">
    <property type="term" value="P:protoporphyrinogen IX biosynthetic process"/>
    <property type="evidence" value="ECO:0007669"/>
    <property type="project" value="UniProtKB-UniRule"/>
</dbReference>
<dbReference type="PANTHER" id="PTHR38042:SF1">
    <property type="entry name" value="UROPORPHYRINOGEN-III SYNTHASE, CHLOROPLASTIC"/>
    <property type="match status" value="1"/>
</dbReference>
<evidence type="ECO:0000259" key="10">
    <source>
        <dbReference type="Pfam" id="PF02602"/>
    </source>
</evidence>
<evidence type="ECO:0000256" key="7">
    <source>
        <dbReference type="ARBA" id="ARBA00040167"/>
    </source>
</evidence>
<organism evidence="11 12">
    <name type="scientific">Pasteurella testudinis DSM 23072</name>
    <dbReference type="NCBI Taxonomy" id="1122938"/>
    <lineage>
        <taxon>Bacteria</taxon>
        <taxon>Pseudomonadati</taxon>
        <taxon>Pseudomonadota</taxon>
        <taxon>Gammaproteobacteria</taxon>
        <taxon>Pasteurellales</taxon>
        <taxon>Pasteurellaceae</taxon>
        <taxon>Pasteurella</taxon>
    </lineage>
</organism>
<evidence type="ECO:0000256" key="5">
    <source>
        <dbReference type="ARBA" id="ARBA00023244"/>
    </source>
</evidence>
<dbReference type="InterPro" id="IPR039793">
    <property type="entry name" value="UROS/Hem4"/>
</dbReference>
<dbReference type="Gene3D" id="3.40.50.10090">
    <property type="match status" value="2"/>
</dbReference>
<keyword evidence="12" id="KW-1185">Reference proteome</keyword>
<keyword evidence="5 9" id="KW-0627">Porphyrin biosynthesis</keyword>